<feature type="transmembrane region" description="Helical" evidence="1">
    <location>
        <begin position="27"/>
        <end position="47"/>
    </location>
</feature>
<evidence type="ECO:0000313" key="2">
    <source>
        <dbReference type="EMBL" id="KKR86477.1"/>
    </source>
</evidence>
<keyword evidence="1" id="KW-0472">Membrane</keyword>
<accession>A0A0G0XFE7</accession>
<dbReference type="EMBL" id="LCAG01000014">
    <property type="protein sequence ID" value="KKR86477.1"/>
    <property type="molecule type" value="Genomic_DNA"/>
</dbReference>
<dbReference type="AlphaFoldDB" id="A0A0G0XFE7"/>
<keyword evidence="1" id="KW-0812">Transmembrane</keyword>
<proteinExistence type="predicted"/>
<gene>
    <name evidence="2" type="ORF">UU34_C0014G0013</name>
</gene>
<comment type="caution">
    <text evidence="2">The sequence shown here is derived from an EMBL/GenBank/DDBJ whole genome shotgun (WGS) entry which is preliminary data.</text>
</comment>
<protein>
    <submittedName>
        <fullName evidence="2">Uncharacterized protein</fullName>
    </submittedName>
</protein>
<dbReference type="Proteomes" id="UP000034854">
    <property type="component" value="Unassembled WGS sequence"/>
</dbReference>
<organism evidence="2 3">
    <name type="scientific">Candidatus Curtissbacteria bacterium GW2011_GWA1_41_11</name>
    <dbReference type="NCBI Taxonomy" id="1618409"/>
    <lineage>
        <taxon>Bacteria</taxon>
        <taxon>Candidatus Curtissiibacteriota</taxon>
    </lineage>
</organism>
<name>A0A0G0XFE7_9BACT</name>
<reference evidence="2 3" key="1">
    <citation type="journal article" date="2015" name="Nature">
        <title>rRNA introns, odd ribosomes, and small enigmatic genomes across a large radiation of phyla.</title>
        <authorList>
            <person name="Brown C.T."/>
            <person name="Hug L.A."/>
            <person name="Thomas B.C."/>
            <person name="Sharon I."/>
            <person name="Castelle C.J."/>
            <person name="Singh A."/>
            <person name="Wilkins M.J."/>
            <person name="Williams K.H."/>
            <person name="Banfield J.F."/>
        </authorList>
    </citation>
    <scope>NUCLEOTIDE SEQUENCE [LARGE SCALE GENOMIC DNA]</scope>
</reference>
<sequence length="120" mass="12414">MENLPQSPQPIEQPLKPTEVAPAKPAFPLWGGALIAVLIGGGALLTWRALNPSKPGQTIVAPTPMSTPTPTPSRQLSAIATSSAFLSLEAGVTSLSGHIQNFVTEDPSLSPPVLDLPLGF</sequence>
<evidence type="ECO:0000313" key="3">
    <source>
        <dbReference type="Proteomes" id="UP000034854"/>
    </source>
</evidence>
<keyword evidence="1" id="KW-1133">Transmembrane helix</keyword>
<evidence type="ECO:0000256" key="1">
    <source>
        <dbReference type="SAM" id="Phobius"/>
    </source>
</evidence>